<dbReference type="SMART" id="SM00349">
    <property type="entry name" value="KRAB"/>
    <property type="match status" value="1"/>
</dbReference>
<sequence>MIQGFGLAGCVTFEDVFVCFSREEWGLLDDAQRLMYRDVMLENFTLLASLGEALKSTPSTFCLFPKGCPVFPVVVTSYIFLSQLPLWRFLDWENIFFFFPPRVPSHTGLPGSY</sequence>
<feature type="domain" description="KRAB" evidence="1">
    <location>
        <begin position="11"/>
        <end position="83"/>
    </location>
</feature>
<dbReference type="Pfam" id="PF01352">
    <property type="entry name" value="KRAB"/>
    <property type="match status" value="1"/>
</dbReference>
<dbReference type="CDD" id="cd07765">
    <property type="entry name" value="KRAB_A-box"/>
    <property type="match status" value="1"/>
</dbReference>
<name>A0A8C0W8V0_CASCN</name>
<accession>A0A8C0W8V0</accession>
<dbReference type="Gene3D" id="6.10.140.140">
    <property type="match status" value="1"/>
</dbReference>
<dbReference type="GO" id="GO:0006355">
    <property type="term" value="P:regulation of DNA-templated transcription"/>
    <property type="evidence" value="ECO:0007669"/>
    <property type="project" value="InterPro"/>
</dbReference>
<evidence type="ECO:0000313" key="2">
    <source>
        <dbReference type="Ensembl" id="ENSCCNP00000007025.1"/>
    </source>
</evidence>
<dbReference type="AlphaFoldDB" id="A0A8C0W8V0"/>
<proteinExistence type="predicted"/>
<dbReference type="PANTHER" id="PTHR23232">
    <property type="entry name" value="KRAB DOMAIN C2H2 ZINC FINGER"/>
    <property type="match status" value="1"/>
</dbReference>
<evidence type="ECO:0000259" key="1">
    <source>
        <dbReference type="PROSITE" id="PS50805"/>
    </source>
</evidence>
<dbReference type="PANTHER" id="PTHR23232:SF133">
    <property type="entry name" value="RIKEN CDNA 1700020N01 GENE"/>
    <property type="match status" value="1"/>
</dbReference>
<dbReference type="SUPFAM" id="SSF109640">
    <property type="entry name" value="KRAB domain (Kruppel-associated box)"/>
    <property type="match status" value="1"/>
</dbReference>
<organism evidence="2">
    <name type="scientific">Castor canadensis</name>
    <name type="common">American beaver</name>
    <dbReference type="NCBI Taxonomy" id="51338"/>
    <lineage>
        <taxon>Eukaryota</taxon>
        <taxon>Metazoa</taxon>
        <taxon>Chordata</taxon>
        <taxon>Craniata</taxon>
        <taxon>Vertebrata</taxon>
        <taxon>Euteleostomi</taxon>
        <taxon>Mammalia</taxon>
        <taxon>Eutheria</taxon>
        <taxon>Euarchontoglires</taxon>
        <taxon>Glires</taxon>
        <taxon>Rodentia</taxon>
        <taxon>Castorimorpha</taxon>
        <taxon>Castoridae</taxon>
        <taxon>Castor</taxon>
    </lineage>
</organism>
<dbReference type="InterPro" id="IPR050169">
    <property type="entry name" value="Krueppel_C2H2_ZnF"/>
</dbReference>
<dbReference type="PROSITE" id="PS50805">
    <property type="entry name" value="KRAB"/>
    <property type="match status" value="1"/>
</dbReference>
<dbReference type="InterPro" id="IPR001909">
    <property type="entry name" value="KRAB"/>
</dbReference>
<dbReference type="InterPro" id="IPR036051">
    <property type="entry name" value="KRAB_dom_sf"/>
</dbReference>
<protein>
    <recommendedName>
        <fullName evidence="1">KRAB domain-containing protein</fullName>
    </recommendedName>
</protein>
<dbReference type="Ensembl" id="ENSCCNT00000009323.1">
    <property type="protein sequence ID" value="ENSCCNP00000007025.1"/>
    <property type="gene ID" value="ENSCCNG00000007525.1"/>
</dbReference>
<reference evidence="2" key="1">
    <citation type="submission" date="2023-09" db="UniProtKB">
        <authorList>
            <consortium name="Ensembl"/>
        </authorList>
    </citation>
    <scope>IDENTIFICATION</scope>
</reference>